<organism evidence="1">
    <name type="scientific">Guadeloupe mosquito quaranja-like virus 3</name>
    <dbReference type="NCBI Taxonomy" id="2607739"/>
    <lineage>
        <taxon>Viruses</taxon>
        <taxon>Riboviria</taxon>
        <taxon>Orthornavirae</taxon>
        <taxon>Negarnaviricota</taxon>
        <taxon>Polyploviricotina</taxon>
        <taxon>Insthoviricetes</taxon>
        <taxon>Articulavirales</taxon>
        <taxon>Orthomyxoviridae</taxon>
        <taxon>Quaranjavirus</taxon>
    </lineage>
</organism>
<dbReference type="Gene3D" id="3.40.91.90">
    <property type="entry name" value="Influenza RNA-dependent RNA polymerase subunit PA, endonuclease domain"/>
    <property type="match status" value="1"/>
</dbReference>
<gene>
    <name evidence="1" type="primary">PB2</name>
</gene>
<name>A0A5C1K3N9_9ORTO</name>
<accession>A0A5C1K3N9</accession>
<evidence type="ECO:0000313" key="1">
    <source>
        <dbReference type="EMBL" id="QEM39326.1"/>
    </source>
</evidence>
<sequence length="705" mass="80603">MESNVYPREVIMRWGIEGEHWGRESWYRREISLRHDMVCILLSNLEKVQMTDQAEIAASGGIPKRQRVGESHIGTVASGSSDSTGGVISIFDEGVDLSDLAAGNVASFRYILLEGMPSVARMINSICSHHAIPIPSRVYDIFDAALRQWIEVKVTKNYPRSVAEFRENKETQINSCLVHLDPSTGAISYFGRLERMPGEGKAQSFLINRKQQLGNLIGDSEPDLFEEHDLMENIFRSLRFNASVDKWVESWWSKRLDEKLEPPTHFPDDMQFRVFKFREMAEWIEDTTLRTTCEEMKFNGKILPPEMTTAVPTEKELDSEIIEEFLEGIAILPTDEWNEMFHEIIEAWRAKGENSHFGVTTKRECIARWPMLAKGLGIGRKDTVRSDHNSILRQDEYKGDEKLRYSPWMAHLLVTAAKPHTKGVSFFSDLAVIERKSEHPFARQAQRIRRSFYQMFGGSSIGEYCSLLKNFYSRMGGAYFEHCENGNHGKIMYFPIYSTGIDPVSEVRRRFVSGLCIRGPHHAKSATDRISFITIERMNMSPMGQAWFGVIKKAHRIVTINGKHFILRQNSICKQDPSFLAFVQNSTYLAANFVGEIVLASQEVERERKSDVVAHNLLLRHSDWMMERVSESVFMAVLGKSQEEGAFAIIRKIYMAALATWRGDRPLCRDWKGLAEALNECTSGSPLALYWGKKIRDLLLALSRN</sequence>
<dbReference type="EMBL" id="MN053828">
    <property type="protein sequence ID" value="QEM39326.1"/>
    <property type="molecule type" value="Viral_cRNA"/>
</dbReference>
<reference evidence="1" key="1">
    <citation type="journal article" date="2019" name="Microbiome">
        <title>Stable distinct core eukaryotic viromes in different mosquito species from Guadeloupe, using single mosquito viral metagenomics.</title>
        <authorList>
            <person name="Shi C."/>
            <person name="Beller L."/>
            <person name="Deboutte W."/>
            <person name="Yinda K.C."/>
            <person name="Delang L."/>
            <person name="Vega-Rua A."/>
            <person name="Failloux A.B."/>
            <person name="Matthijnssens J."/>
        </authorList>
    </citation>
    <scope>NUCLEOTIDE SEQUENCE</scope>
    <source>
        <strain evidence="1">Ab-AAF-1-3</strain>
    </source>
</reference>
<protein>
    <submittedName>
        <fullName evidence="1">PB2</fullName>
    </submittedName>
</protein>
<proteinExistence type="predicted"/>
<dbReference type="InterPro" id="IPR038372">
    <property type="entry name" value="PA/PA-X_sf"/>
</dbReference>